<reference evidence="3 4" key="1">
    <citation type="submission" date="2016-11" db="EMBL/GenBank/DDBJ databases">
        <authorList>
            <person name="Jaros S."/>
            <person name="Januszkiewicz K."/>
            <person name="Wedrychowicz H."/>
        </authorList>
    </citation>
    <scope>NUCLEOTIDE SEQUENCE [LARGE SCALE GENOMIC DNA]</scope>
    <source>
        <strain evidence="3 4">DSM 8605</strain>
    </source>
</reference>
<comment type="similarity">
    <text evidence="1">Belongs to the DprA/Smf family.</text>
</comment>
<dbReference type="OrthoDB" id="9785707at2"/>
<organism evidence="3 4">
    <name type="scientific">Clostridium grantii DSM 8605</name>
    <dbReference type="NCBI Taxonomy" id="1121316"/>
    <lineage>
        <taxon>Bacteria</taxon>
        <taxon>Bacillati</taxon>
        <taxon>Bacillota</taxon>
        <taxon>Clostridia</taxon>
        <taxon>Eubacteriales</taxon>
        <taxon>Clostridiaceae</taxon>
        <taxon>Clostridium</taxon>
    </lineage>
</organism>
<proteinExistence type="inferred from homology"/>
<evidence type="ECO:0000259" key="2">
    <source>
        <dbReference type="Pfam" id="PF02481"/>
    </source>
</evidence>
<dbReference type="Gene3D" id="3.40.50.450">
    <property type="match status" value="1"/>
</dbReference>
<dbReference type="GO" id="GO:0009294">
    <property type="term" value="P:DNA-mediated transformation"/>
    <property type="evidence" value="ECO:0007669"/>
    <property type="project" value="InterPro"/>
</dbReference>
<gene>
    <name evidence="3" type="ORF">SAMN02745207_00324</name>
</gene>
<dbReference type="PANTHER" id="PTHR43022">
    <property type="entry name" value="PROTEIN SMF"/>
    <property type="match status" value="1"/>
</dbReference>
<dbReference type="AlphaFoldDB" id="A0A1M5QVJ8"/>
<dbReference type="RefSeq" id="WP_073336294.1">
    <property type="nucleotide sequence ID" value="NZ_FQXM01000002.1"/>
</dbReference>
<dbReference type="InterPro" id="IPR057666">
    <property type="entry name" value="DrpA_SLOG"/>
</dbReference>
<name>A0A1M5QVJ8_9CLOT</name>
<protein>
    <submittedName>
        <fullName evidence="3">DNA processing protein</fullName>
    </submittedName>
</protein>
<evidence type="ECO:0000256" key="1">
    <source>
        <dbReference type="ARBA" id="ARBA00006525"/>
    </source>
</evidence>
<dbReference type="Proteomes" id="UP000184447">
    <property type="component" value="Unassembled WGS sequence"/>
</dbReference>
<dbReference type="STRING" id="1121316.SAMN02745207_00324"/>
<dbReference type="Pfam" id="PF02481">
    <property type="entry name" value="DNA_processg_A"/>
    <property type="match status" value="1"/>
</dbReference>
<keyword evidence="4" id="KW-1185">Reference proteome</keyword>
<dbReference type="EMBL" id="FQXM01000002">
    <property type="protein sequence ID" value="SHH18197.1"/>
    <property type="molecule type" value="Genomic_DNA"/>
</dbReference>
<dbReference type="PANTHER" id="PTHR43022:SF1">
    <property type="entry name" value="PROTEIN SMF"/>
    <property type="match status" value="1"/>
</dbReference>
<evidence type="ECO:0000313" key="4">
    <source>
        <dbReference type="Proteomes" id="UP000184447"/>
    </source>
</evidence>
<dbReference type="SUPFAM" id="SSF102405">
    <property type="entry name" value="MCP/YpsA-like"/>
    <property type="match status" value="1"/>
</dbReference>
<dbReference type="NCBIfam" id="TIGR00732">
    <property type="entry name" value="dprA"/>
    <property type="match status" value="1"/>
</dbReference>
<dbReference type="InterPro" id="IPR003488">
    <property type="entry name" value="DprA"/>
</dbReference>
<sequence length="358" mass="40698">MNDYQLWFAMAKLSYKIKNKLIDLYGNAENIWYAFINESIEVNKAEILYEKFRTAWNVKKIDEIKRVMYKDNIEAIVINDELYPEKLRIYDEAPYMLFYKGDIDCLFENTVSIVGSRKATYYGENITKILCDSFADNNITVVSGMAKGIDTYAHEKILAVKGKTCAVLGSGVNVVYPKENYGLYEEITQKGCVISQFLPGEPPYAYNFPVRNKIISALSSLIIVVEASDRSGSLITAGAALEQGKDVMAVPGDIFSKQSVGCNKLIKDGAYVLTSLEDVYEVLKMNTFVKKTPLNKQNNVNEASVYSYILNKPLHINDLLKKVNLNITTLYEVLFNLELKKKIMRISGDYYVRVYDKM</sequence>
<evidence type="ECO:0000313" key="3">
    <source>
        <dbReference type="EMBL" id="SHH18197.1"/>
    </source>
</evidence>
<feature type="domain" description="Smf/DprA SLOG" evidence="2">
    <location>
        <begin position="75"/>
        <end position="283"/>
    </location>
</feature>
<accession>A0A1M5QVJ8</accession>